<proteinExistence type="predicted"/>
<dbReference type="Gene3D" id="3.40.50.150">
    <property type="entry name" value="Vaccinia Virus protein VP39"/>
    <property type="match status" value="1"/>
</dbReference>
<dbReference type="AlphaFoldDB" id="A0A645FC41"/>
<organism evidence="2">
    <name type="scientific">bioreactor metagenome</name>
    <dbReference type="NCBI Taxonomy" id="1076179"/>
    <lineage>
        <taxon>unclassified sequences</taxon>
        <taxon>metagenomes</taxon>
        <taxon>ecological metagenomes</taxon>
    </lineage>
</organism>
<accession>A0A645FC41</accession>
<reference evidence="2" key="1">
    <citation type="submission" date="2019-08" db="EMBL/GenBank/DDBJ databases">
        <authorList>
            <person name="Kucharzyk K."/>
            <person name="Murdoch R.W."/>
            <person name="Higgins S."/>
            <person name="Loffler F."/>
        </authorList>
    </citation>
    <scope>NUCLEOTIDE SEQUENCE</scope>
</reference>
<dbReference type="SUPFAM" id="SSF53335">
    <property type="entry name" value="S-adenosyl-L-methionine-dependent methyltransferases"/>
    <property type="match status" value="1"/>
</dbReference>
<dbReference type="CDD" id="cd02440">
    <property type="entry name" value="AdoMet_MTases"/>
    <property type="match status" value="1"/>
</dbReference>
<dbReference type="Pfam" id="PF13649">
    <property type="entry name" value="Methyltransf_25"/>
    <property type="match status" value="1"/>
</dbReference>
<dbReference type="EMBL" id="VSSQ01056278">
    <property type="protein sequence ID" value="MPN10134.1"/>
    <property type="molecule type" value="Genomic_DNA"/>
</dbReference>
<feature type="domain" description="Methyltransferase" evidence="1">
    <location>
        <begin position="47"/>
        <end position="139"/>
    </location>
</feature>
<protein>
    <recommendedName>
        <fullName evidence="1">Methyltransferase domain-containing protein</fullName>
    </recommendedName>
</protein>
<dbReference type="InterPro" id="IPR029063">
    <property type="entry name" value="SAM-dependent_MTases_sf"/>
</dbReference>
<evidence type="ECO:0000259" key="1">
    <source>
        <dbReference type="Pfam" id="PF13649"/>
    </source>
</evidence>
<gene>
    <name evidence="2" type="ORF">SDC9_157429</name>
</gene>
<sequence>MTHSASAPGAAGFWDQRYGVEDYVFGTEPNRFLSAQTAHLKPGMRALAVADGEGRNGVWLARQGLEVVSVDASAVGLAKARKLAAAHDVPLTTVLADIGDFDWGHESFDVVVAIFVQFADPALRTRMFTGMQQALRSGGLLLLQGYRPEQLAYGTGGPSAAENLYTAELLRTAFSAMEIDSLREHDSEIAEGLGHRGMSALIDLVARKP</sequence>
<dbReference type="InterPro" id="IPR041698">
    <property type="entry name" value="Methyltransf_25"/>
</dbReference>
<name>A0A645FC41_9ZZZZ</name>
<evidence type="ECO:0000313" key="2">
    <source>
        <dbReference type="EMBL" id="MPN10134.1"/>
    </source>
</evidence>
<comment type="caution">
    <text evidence="2">The sequence shown here is derived from an EMBL/GenBank/DDBJ whole genome shotgun (WGS) entry which is preliminary data.</text>
</comment>